<organism evidence="2 3">
    <name type="scientific">Apiospora phragmitis</name>
    <dbReference type="NCBI Taxonomy" id="2905665"/>
    <lineage>
        <taxon>Eukaryota</taxon>
        <taxon>Fungi</taxon>
        <taxon>Dikarya</taxon>
        <taxon>Ascomycota</taxon>
        <taxon>Pezizomycotina</taxon>
        <taxon>Sordariomycetes</taxon>
        <taxon>Xylariomycetidae</taxon>
        <taxon>Amphisphaeriales</taxon>
        <taxon>Apiosporaceae</taxon>
        <taxon>Apiospora</taxon>
    </lineage>
</organism>
<comment type="caution">
    <text evidence="2">The sequence shown here is derived from an EMBL/GenBank/DDBJ whole genome shotgun (WGS) entry which is preliminary data.</text>
</comment>
<dbReference type="EMBL" id="JAQQWL010000005">
    <property type="protein sequence ID" value="KAK8073494.1"/>
    <property type="molecule type" value="Genomic_DNA"/>
</dbReference>
<evidence type="ECO:0000256" key="1">
    <source>
        <dbReference type="SAM" id="MobiDB-lite"/>
    </source>
</evidence>
<reference evidence="2 3" key="1">
    <citation type="submission" date="2023-01" db="EMBL/GenBank/DDBJ databases">
        <title>Analysis of 21 Apiospora genomes using comparative genomics revels a genus with tremendous synthesis potential of carbohydrate active enzymes and secondary metabolites.</title>
        <authorList>
            <person name="Sorensen T."/>
        </authorList>
    </citation>
    <scope>NUCLEOTIDE SEQUENCE [LARGE SCALE GENOMIC DNA]</scope>
    <source>
        <strain evidence="2 3">CBS 135458</strain>
    </source>
</reference>
<keyword evidence="3" id="KW-1185">Reference proteome</keyword>
<feature type="region of interest" description="Disordered" evidence="1">
    <location>
        <begin position="311"/>
        <end position="335"/>
    </location>
</feature>
<name>A0ABR1VQG8_9PEZI</name>
<dbReference type="RefSeq" id="XP_066717969.1">
    <property type="nucleotide sequence ID" value="XM_066855802.1"/>
</dbReference>
<dbReference type="GeneID" id="92088865"/>
<feature type="compositionally biased region" description="Pro residues" evidence="1">
    <location>
        <begin position="262"/>
        <end position="273"/>
    </location>
</feature>
<feature type="compositionally biased region" description="Polar residues" evidence="1">
    <location>
        <begin position="375"/>
        <end position="391"/>
    </location>
</feature>
<feature type="region of interest" description="Disordered" evidence="1">
    <location>
        <begin position="351"/>
        <end position="391"/>
    </location>
</feature>
<evidence type="ECO:0000313" key="2">
    <source>
        <dbReference type="EMBL" id="KAK8073494.1"/>
    </source>
</evidence>
<feature type="compositionally biased region" description="Low complexity" evidence="1">
    <location>
        <begin position="149"/>
        <end position="177"/>
    </location>
</feature>
<accession>A0ABR1VQG8</accession>
<protein>
    <submittedName>
        <fullName evidence="2">Uncharacterized protein</fullName>
    </submittedName>
</protein>
<feature type="compositionally biased region" description="Polar residues" evidence="1">
    <location>
        <begin position="351"/>
        <end position="368"/>
    </location>
</feature>
<sequence>MRRVCWPQECTARAFAWLDHCIEHKVDFEETVVENLNANTNKKVFTAWPLVREHMCNYAQKQIDLARGGVRSKRAQYKEKMARLLAGGSSIVPNLTGDTEMADLVADIKASLAESNVGGAAEVKKENEVGGAAKDVAMNDNDEKDVQLSSDDSSQSEYMGSSPVKSKPKKSGAAGPSTVRTYSKKRQQSSAAQLPPPKRSRPLTQSPPRDLSTDEDELSVIEVASNESFIRRAPRRIIPAKAPRPRKAPAQGIEQQQERPHFAPPSIAPPEPYHGPHTPASPEKKKPSAVPPLAFTQTVPRQIHFQVLEQQERAPSSHPRMTIPETPNAQQDWGCRKGSTQASAEMAPGTQLGQWQTHGPSGQEQASSEMAAGTQLGQSQTHGISGQEQSALARENTQLWKMFTEEKNEKIAQQKMNTMLRNIISSPPNHDHLADVRHLQLHDRFKTRANMNENLRKAKEQLPNLSNGDLAGRFKDLQLAIRDASWLYSLTNLDQTLAVFPDNTMRDKKIKLLVKNVFGSGANAWELDQDEESDVFRALITAHVFFFVFESSFPSNYTGHDESAILTEYRKVCFERDGAEVLFVTDRVALQSYLEDSALWDLDEKKPFQNLVRIKAQELAREAAELLAPLSAPANLVADSFTPVYVAALRLKADMVLSNKTFTARFIRPGGPVDPDIMEVDNNFGHQGNARNVKQCLFPIVYSKPIPEIDAVHTELSQCLVDYTNFAVVELQFFRPGETVLYKGLVIASGRDCALQGGLVIA</sequence>
<feature type="region of interest" description="Disordered" evidence="1">
    <location>
        <begin position="116"/>
        <end position="291"/>
    </location>
</feature>
<dbReference type="Proteomes" id="UP001480595">
    <property type="component" value="Unassembled WGS sequence"/>
</dbReference>
<gene>
    <name evidence="2" type="ORF">PG994_004393</name>
</gene>
<evidence type="ECO:0000313" key="3">
    <source>
        <dbReference type="Proteomes" id="UP001480595"/>
    </source>
</evidence>
<proteinExistence type="predicted"/>